<dbReference type="EMBL" id="RBIG01000004">
    <property type="protein sequence ID" value="RKQ68040.1"/>
    <property type="molecule type" value="Genomic_DNA"/>
</dbReference>
<dbReference type="OrthoDB" id="595470at2"/>
<sequence>MMEACFTPAAARDVRAAIASITAESPATARALRNSIKTAGRRIGTDADSGLENLTLADPPIRFLILAGFPYVLVYDAAANPALILRMLHGASDLPELFVA</sequence>
<dbReference type="RefSeq" id="WP_121221770.1">
    <property type="nucleotide sequence ID" value="NZ_RBIG01000004.1"/>
</dbReference>
<dbReference type="Pfam" id="PF05016">
    <property type="entry name" value="ParE_toxin"/>
    <property type="match status" value="1"/>
</dbReference>
<reference evidence="2 3" key="1">
    <citation type="submission" date="2018-10" db="EMBL/GenBank/DDBJ databases">
        <title>Comparative analysis of microorganisms from saline springs in Andes Mountain Range, Colombia.</title>
        <authorList>
            <person name="Rubin E."/>
        </authorList>
    </citation>
    <scope>NUCLEOTIDE SEQUENCE [LARGE SCALE GENOMIC DNA]</scope>
    <source>
        <strain evidence="2 3">USBA 36</strain>
    </source>
</reference>
<evidence type="ECO:0000313" key="3">
    <source>
        <dbReference type="Proteomes" id="UP000277424"/>
    </source>
</evidence>
<protein>
    <submittedName>
        <fullName evidence="2">Toxin ParE1/3/4</fullName>
    </submittedName>
</protein>
<dbReference type="InterPro" id="IPR007712">
    <property type="entry name" value="RelE/ParE_toxin"/>
</dbReference>
<evidence type="ECO:0000313" key="2">
    <source>
        <dbReference type="EMBL" id="RKQ68040.1"/>
    </source>
</evidence>
<dbReference type="Gene3D" id="3.30.2310.20">
    <property type="entry name" value="RelE-like"/>
    <property type="match status" value="1"/>
</dbReference>
<proteinExistence type="predicted"/>
<dbReference type="InterPro" id="IPR035093">
    <property type="entry name" value="RelE/ParE_toxin_dom_sf"/>
</dbReference>
<dbReference type="Proteomes" id="UP000277424">
    <property type="component" value="Unassembled WGS sequence"/>
</dbReference>
<dbReference type="AlphaFoldDB" id="A0A420WAR6"/>
<name>A0A420WAR6_9PROT</name>
<keyword evidence="1" id="KW-1277">Toxin-antitoxin system</keyword>
<organism evidence="2 3">
    <name type="scientific">Oceanibaculum indicum</name>
    <dbReference type="NCBI Taxonomy" id="526216"/>
    <lineage>
        <taxon>Bacteria</taxon>
        <taxon>Pseudomonadati</taxon>
        <taxon>Pseudomonadota</taxon>
        <taxon>Alphaproteobacteria</taxon>
        <taxon>Rhodospirillales</taxon>
        <taxon>Oceanibaculaceae</taxon>
        <taxon>Oceanibaculum</taxon>
    </lineage>
</organism>
<accession>A0A420WAR6</accession>
<evidence type="ECO:0000256" key="1">
    <source>
        <dbReference type="ARBA" id="ARBA00022649"/>
    </source>
</evidence>
<gene>
    <name evidence="2" type="ORF">BCL74_3358</name>
</gene>
<comment type="caution">
    <text evidence="2">The sequence shown here is derived from an EMBL/GenBank/DDBJ whole genome shotgun (WGS) entry which is preliminary data.</text>
</comment>